<evidence type="ECO:0000313" key="4">
    <source>
        <dbReference type="Proteomes" id="UP000235786"/>
    </source>
</evidence>
<feature type="region of interest" description="Disordered" evidence="1">
    <location>
        <begin position="1"/>
        <end position="72"/>
    </location>
</feature>
<dbReference type="GO" id="GO:0005524">
    <property type="term" value="F:ATP binding"/>
    <property type="evidence" value="ECO:0007669"/>
    <property type="project" value="InterPro"/>
</dbReference>
<evidence type="ECO:0000313" key="3">
    <source>
        <dbReference type="EMBL" id="PMD40825.1"/>
    </source>
</evidence>
<dbReference type="STRING" id="1149755.A0A2J6RQN2"/>
<dbReference type="Gene3D" id="3.40.50.300">
    <property type="entry name" value="P-loop containing nucleotide triphosphate hydrolases"/>
    <property type="match status" value="1"/>
</dbReference>
<protein>
    <submittedName>
        <fullName evidence="3">P-loop containing nucleoside triphosphate hydrolase protein</fullName>
    </submittedName>
</protein>
<dbReference type="Pfam" id="PF00004">
    <property type="entry name" value="AAA"/>
    <property type="match status" value="1"/>
</dbReference>
<keyword evidence="3" id="KW-0378">Hydrolase</keyword>
<dbReference type="SUPFAM" id="SSF52540">
    <property type="entry name" value="P-loop containing nucleoside triphosphate hydrolases"/>
    <property type="match status" value="1"/>
</dbReference>
<evidence type="ECO:0000259" key="2">
    <source>
        <dbReference type="SMART" id="SM00382"/>
    </source>
</evidence>
<dbReference type="PANTHER" id="PTHR46411">
    <property type="entry name" value="FAMILY ATPASE, PUTATIVE-RELATED"/>
    <property type="match status" value="1"/>
</dbReference>
<dbReference type="AlphaFoldDB" id="A0A2J6RQN2"/>
<dbReference type="PANTHER" id="PTHR46411:SF4">
    <property type="entry name" value="AAA+ ATPASE DOMAIN-CONTAINING PROTEIN"/>
    <property type="match status" value="1"/>
</dbReference>
<evidence type="ECO:0000256" key="1">
    <source>
        <dbReference type="SAM" id="MobiDB-lite"/>
    </source>
</evidence>
<dbReference type="EMBL" id="KZ613945">
    <property type="protein sequence ID" value="PMD40825.1"/>
    <property type="molecule type" value="Genomic_DNA"/>
</dbReference>
<dbReference type="InterPro" id="IPR003593">
    <property type="entry name" value="AAA+_ATPase"/>
</dbReference>
<dbReference type="InterPro" id="IPR054289">
    <property type="entry name" value="DUF7025"/>
</dbReference>
<dbReference type="InterPro" id="IPR056599">
    <property type="entry name" value="AAA_lid_fung"/>
</dbReference>
<accession>A0A2J6RQN2</accession>
<dbReference type="Pfam" id="PF23232">
    <property type="entry name" value="AAA_lid_13"/>
    <property type="match status" value="1"/>
</dbReference>
<dbReference type="OrthoDB" id="10042665at2759"/>
<dbReference type="Pfam" id="PF22942">
    <property type="entry name" value="DUF7025"/>
    <property type="match status" value="1"/>
</dbReference>
<feature type="domain" description="AAA+ ATPase" evidence="2">
    <location>
        <begin position="556"/>
        <end position="681"/>
    </location>
</feature>
<proteinExistence type="predicted"/>
<dbReference type="Proteomes" id="UP000235786">
    <property type="component" value="Unassembled WGS sequence"/>
</dbReference>
<feature type="compositionally biased region" description="Polar residues" evidence="1">
    <location>
        <begin position="1"/>
        <end position="26"/>
    </location>
</feature>
<keyword evidence="4" id="KW-1185">Reference proteome</keyword>
<dbReference type="InterPro" id="IPR003959">
    <property type="entry name" value="ATPase_AAA_core"/>
</dbReference>
<dbReference type="SMART" id="SM00382">
    <property type="entry name" value="AAA"/>
    <property type="match status" value="1"/>
</dbReference>
<sequence>MATKQAPKTMQDSFNADNQMPTSSPVDRTHPQEILETPDQDIIQDHTLKSNPVGGGVENPGNTPPNPTSPPPKVLYHHIYKDAEDNIVENIEGPEPISAGDTGAPKTLTHQTALEILTIKGLYIRNDTKQPVQKLTTTMKIYSMYLINVLRDVVHYWPGLNLQDHPVKIRKPYAVLIHHLDELRMYKDRHPVHHSHEYVKLCNEDIDILIGIVDKECGEDIRSERKRYQKSPPMATFENLWMLFKPGQDVYVADREGKVPIPMRVACLERREQVSLHYSRYLGRPANRSWGLGEMGYPFQYDALMWTVTGWGVGCTGNAMSAQRRDTSIEFFDGEREITSLMVYPKEFHSDPDLENRFQMRGKRYWDLCAPAYRHYDGVTIADRGQPTTQLNGRIVIDFNSYIKYKHEISTLDEGDEDPQISYTDEYCFSNIPSDWKRISSSKGCECDCCRESPRSRKVDVAIFDLLNGSMTTADGDPQMYFLSDYILRGYALKEQMWLSFHIDQVQILRVEESPFDNLILPGDVKNTIQSIIWSYKQPGDEVKAWSADFIQEKGEGQIFLLHGTPGVGKTCTAEIVADYMRRPLLPLTCGDMGITASEVQHNINKYFELGERWGAVILMDEADIYLEQRASDQLERNSLVSVFLRALEYFRGILFITTNRVGTFDDAFISRIHVALYYPPLVDRDRVSIWENNFRRLERDSAIKVAESTRIYTRYDDGLRQIEWNGREIRNALQTAVALAKKEASDKKSAFVTLEAHHIEAVVKMSRSFKAYLTEVHDNLDEAGRARKVEARVDDFDLKK</sequence>
<dbReference type="GO" id="GO:0016887">
    <property type="term" value="F:ATP hydrolysis activity"/>
    <property type="evidence" value="ECO:0007669"/>
    <property type="project" value="InterPro"/>
</dbReference>
<organism evidence="3 4">
    <name type="scientific">Hyaloscypha variabilis (strain UAMH 11265 / GT02V1 / F)</name>
    <name type="common">Meliniomyces variabilis</name>
    <dbReference type="NCBI Taxonomy" id="1149755"/>
    <lineage>
        <taxon>Eukaryota</taxon>
        <taxon>Fungi</taxon>
        <taxon>Dikarya</taxon>
        <taxon>Ascomycota</taxon>
        <taxon>Pezizomycotina</taxon>
        <taxon>Leotiomycetes</taxon>
        <taxon>Helotiales</taxon>
        <taxon>Hyaloscyphaceae</taxon>
        <taxon>Hyaloscypha</taxon>
        <taxon>Hyaloscypha variabilis</taxon>
    </lineage>
</organism>
<gene>
    <name evidence="3" type="ORF">L207DRAFT_512277</name>
</gene>
<feature type="compositionally biased region" description="Pro residues" evidence="1">
    <location>
        <begin position="62"/>
        <end position="72"/>
    </location>
</feature>
<reference evidence="3 4" key="1">
    <citation type="submission" date="2016-04" db="EMBL/GenBank/DDBJ databases">
        <title>A degradative enzymes factory behind the ericoid mycorrhizal symbiosis.</title>
        <authorList>
            <consortium name="DOE Joint Genome Institute"/>
            <person name="Martino E."/>
            <person name="Morin E."/>
            <person name="Grelet G."/>
            <person name="Kuo A."/>
            <person name="Kohler A."/>
            <person name="Daghino S."/>
            <person name="Barry K."/>
            <person name="Choi C."/>
            <person name="Cichocki N."/>
            <person name="Clum A."/>
            <person name="Copeland A."/>
            <person name="Hainaut M."/>
            <person name="Haridas S."/>
            <person name="Labutti K."/>
            <person name="Lindquist E."/>
            <person name="Lipzen A."/>
            <person name="Khouja H.-R."/>
            <person name="Murat C."/>
            <person name="Ohm R."/>
            <person name="Olson A."/>
            <person name="Spatafora J."/>
            <person name="Veneault-Fourrey C."/>
            <person name="Henrissat B."/>
            <person name="Grigoriev I."/>
            <person name="Martin F."/>
            <person name="Perotto S."/>
        </authorList>
    </citation>
    <scope>NUCLEOTIDE SEQUENCE [LARGE SCALE GENOMIC DNA]</scope>
    <source>
        <strain evidence="3 4">F</strain>
    </source>
</reference>
<name>A0A2J6RQN2_HYAVF</name>
<dbReference type="InterPro" id="IPR027417">
    <property type="entry name" value="P-loop_NTPase"/>
</dbReference>